<evidence type="ECO:0000313" key="2">
    <source>
        <dbReference type="EMBL" id="OGL88114.1"/>
    </source>
</evidence>
<dbReference type="AlphaFoldDB" id="A0A1F7VDR4"/>
<dbReference type="Proteomes" id="UP000176593">
    <property type="component" value="Unassembled WGS sequence"/>
</dbReference>
<accession>A0A1F7VDR4</accession>
<comment type="caution">
    <text evidence="2">The sequence shown here is derived from an EMBL/GenBank/DDBJ whole genome shotgun (WGS) entry which is preliminary data.</text>
</comment>
<gene>
    <name evidence="2" type="ORF">A3I41_00070</name>
</gene>
<evidence type="ECO:0000256" key="1">
    <source>
        <dbReference type="SAM" id="Coils"/>
    </source>
</evidence>
<dbReference type="EMBL" id="MGEQ01000001">
    <property type="protein sequence ID" value="OGL88114.1"/>
    <property type="molecule type" value="Genomic_DNA"/>
</dbReference>
<name>A0A1F7VDR4_9BACT</name>
<sequence length="100" mass="11532">MFDREKSPYIPPMTGEEALAMFGDRSLLTLEEQRDRLGLLTNEMAQELAALREDPEADWEVVSRLESDLDEVRETLSRTNKEIRKLGQDFGKKRGPLTLH</sequence>
<proteinExistence type="predicted"/>
<evidence type="ECO:0000313" key="3">
    <source>
        <dbReference type="Proteomes" id="UP000176593"/>
    </source>
</evidence>
<protein>
    <submittedName>
        <fullName evidence="2">Uncharacterized protein</fullName>
    </submittedName>
</protein>
<organism evidence="2 3">
    <name type="scientific">Candidatus Uhrbacteria bacterium RIFCSPLOWO2_02_FULL_48_18</name>
    <dbReference type="NCBI Taxonomy" id="1802408"/>
    <lineage>
        <taxon>Bacteria</taxon>
        <taxon>Candidatus Uhriibacteriota</taxon>
    </lineage>
</organism>
<reference evidence="2 3" key="1">
    <citation type="journal article" date="2016" name="Nat. Commun.">
        <title>Thousands of microbial genomes shed light on interconnected biogeochemical processes in an aquifer system.</title>
        <authorList>
            <person name="Anantharaman K."/>
            <person name="Brown C.T."/>
            <person name="Hug L.A."/>
            <person name="Sharon I."/>
            <person name="Castelle C.J."/>
            <person name="Probst A.J."/>
            <person name="Thomas B.C."/>
            <person name="Singh A."/>
            <person name="Wilkins M.J."/>
            <person name="Karaoz U."/>
            <person name="Brodie E.L."/>
            <person name="Williams K.H."/>
            <person name="Hubbard S.S."/>
            <person name="Banfield J.F."/>
        </authorList>
    </citation>
    <scope>NUCLEOTIDE SEQUENCE [LARGE SCALE GENOMIC DNA]</scope>
</reference>
<keyword evidence="1" id="KW-0175">Coiled coil</keyword>
<feature type="coiled-coil region" evidence="1">
    <location>
        <begin position="30"/>
        <end position="89"/>
    </location>
</feature>